<accession>A0A2S0MKH9</accession>
<gene>
    <name evidence="2" type="ORF">C6Y53_00755</name>
</gene>
<feature type="transmembrane region" description="Helical" evidence="1">
    <location>
        <begin position="12"/>
        <end position="30"/>
    </location>
</feature>
<proteinExistence type="predicted"/>
<dbReference type="Proteomes" id="UP000237655">
    <property type="component" value="Chromosome"/>
</dbReference>
<keyword evidence="3" id="KW-1185">Reference proteome</keyword>
<keyword evidence="1" id="KW-0812">Transmembrane</keyword>
<name>A0A2S0MKH9_9RHOB</name>
<dbReference type="KEGG" id="thas:C6Y53_00755"/>
<keyword evidence="1" id="KW-0472">Membrane</keyword>
<dbReference type="EMBL" id="CP027665">
    <property type="protein sequence ID" value="AVO36380.1"/>
    <property type="molecule type" value="Genomic_DNA"/>
</dbReference>
<evidence type="ECO:0000313" key="2">
    <source>
        <dbReference type="EMBL" id="AVO36380.1"/>
    </source>
</evidence>
<dbReference type="AlphaFoldDB" id="A0A2S0MKH9"/>
<sequence>MTGDILELLATYSPLAILFAALVAAGVFLVQKSTERAILAEFDRRAKLFELGVERRSRFEEMILLERYETIGDILNRLTRIASDLNRRRHGTEVEGLIRDGDIVPLTEVFEILGARRHILTERFHPILGQMAGLLIRLANTPDDAAARQVQDEYGALQSRLQDEITTAFGLDRIVWAEP</sequence>
<evidence type="ECO:0000313" key="3">
    <source>
        <dbReference type="Proteomes" id="UP000237655"/>
    </source>
</evidence>
<protein>
    <submittedName>
        <fullName evidence="2">Uncharacterized protein</fullName>
    </submittedName>
</protein>
<evidence type="ECO:0000256" key="1">
    <source>
        <dbReference type="SAM" id="Phobius"/>
    </source>
</evidence>
<dbReference type="RefSeq" id="WP_106470695.1">
    <property type="nucleotide sequence ID" value="NZ_CP027665.1"/>
</dbReference>
<keyword evidence="1" id="KW-1133">Transmembrane helix</keyword>
<reference evidence="3" key="1">
    <citation type="submission" date="2018-03" db="EMBL/GenBank/DDBJ databases">
        <title>Genomic analysis of the strain SH-1 isolated from shrimp intestine.</title>
        <authorList>
            <person name="Kim Y.-S."/>
            <person name="Kim S.-E."/>
            <person name="Kim K.-H."/>
        </authorList>
    </citation>
    <scope>NUCLEOTIDE SEQUENCE [LARGE SCALE GENOMIC DNA]</scope>
    <source>
        <strain evidence="3">SH-1</strain>
    </source>
</reference>
<organism evidence="2 3">
    <name type="scientific">Pukyongiella litopenaei</name>
    <dbReference type="NCBI Taxonomy" id="2605946"/>
    <lineage>
        <taxon>Bacteria</taxon>
        <taxon>Pseudomonadati</taxon>
        <taxon>Pseudomonadota</taxon>
        <taxon>Alphaproteobacteria</taxon>
        <taxon>Rhodobacterales</taxon>
        <taxon>Paracoccaceae</taxon>
        <taxon>Pukyongiella</taxon>
    </lineage>
</organism>